<name>A0ABX7FTR3_BRECH</name>
<reference evidence="3 4" key="1">
    <citation type="submission" date="2021-01" db="EMBL/GenBank/DDBJ databases">
        <title>Identification of strong promoters based on the transcriptome of Brevibacillus choshinensis.</title>
        <authorList>
            <person name="Yao D."/>
            <person name="Zhang K."/>
            <person name="Wu J."/>
        </authorList>
    </citation>
    <scope>NUCLEOTIDE SEQUENCE [LARGE SCALE GENOMIC DNA]</scope>
    <source>
        <strain evidence="3 4">HPD31-SP3</strain>
    </source>
</reference>
<dbReference type="Proteomes" id="UP000596248">
    <property type="component" value="Chromosome"/>
</dbReference>
<dbReference type="Pfam" id="PF12229">
    <property type="entry name" value="PG_binding_4"/>
    <property type="match status" value="1"/>
</dbReference>
<dbReference type="EMBL" id="CP069127">
    <property type="protein sequence ID" value="QRG68964.1"/>
    <property type="molecule type" value="Genomic_DNA"/>
</dbReference>
<proteinExistence type="predicted"/>
<evidence type="ECO:0000313" key="4">
    <source>
        <dbReference type="Proteomes" id="UP000596248"/>
    </source>
</evidence>
<protein>
    <submittedName>
        <fullName evidence="3">VanW family protein</fullName>
    </submittedName>
</protein>
<dbReference type="InterPro" id="IPR052913">
    <property type="entry name" value="Glycopeptide_resist_protein"/>
</dbReference>
<evidence type="ECO:0000259" key="2">
    <source>
        <dbReference type="Pfam" id="PF12229"/>
    </source>
</evidence>
<dbReference type="RefSeq" id="WP_203355961.1">
    <property type="nucleotide sequence ID" value="NZ_CP069127.1"/>
</dbReference>
<dbReference type="InterPro" id="IPR007391">
    <property type="entry name" value="Vancomycin_resist_VanW"/>
</dbReference>
<feature type="domain" description="YoaR-like putative peptidoglycan binding" evidence="2">
    <location>
        <begin position="42"/>
        <end position="98"/>
    </location>
</feature>
<evidence type="ECO:0000256" key="1">
    <source>
        <dbReference type="SAM" id="MobiDB-lite"/>
    </source>
</evidence>
<organism evidence="3 4">
    <name type="scientific">Brevibacillus choshinensis</name>
    <dbReference type="NCBI Taxonomy" id="54911"/>
    <lineage>
        <taxon>Bacteria</taxon>
        <taxon>Bacillati</taxon>
        <taxon>Bacillota</taxon>
        <taxon>Bacilli</taxon>
        <taxon>Bacillales</taxon>
        <taxon>Paenibacillaceae</taxon>
        <taxon>Brevibacillus</taxon>
    </lineage>
</organism>
<accession>A0ABX7FTR3</accession>
<evidence type="ECO:0000313" key="3">
    <source>
        <dbReference type="EMBL" id="QRG68964.1"/>
    </source>
</evidence>
<dbReference type="InterPro" id="IPR022029">
    <property type="entry name" value="YoaR-like_PG-bd"/>
</dbReference>
<dbReference type="PANTHER" id="PTHR35788">
    <property type="entry name" value="EXPORTED PROTEIN-RELATED"/>
    <property type="match status" value="1"/>
</dbReference>
<dbReference type="PANTHER" id="PTHR35788:SF1">
    <property type="entry name" value="EXPORTED PROTEIN"/>
    <property type="match status" value="1"/>
</dbReference>
<sequence>MGYAWTLALMLLANPLDPIHFLQVEMEGKTVAMLDRSDYSVPLEGVPLVDEHHLRMTMERLGQKVYIEPKNATINDNEAIVPEVKGRKLNEADFLQQFYEYYYGSGSGLLKANFQEIYPKVDAALMSQVRKKVIGQYATYFNSGNKNRSHNIALASAAINNTVVLPGEFFSFNKVVGKRTKAKGYLQAPVIVRGELSEGIGGGICQVSSTLFNAVDKAGLQIVQRYSHSRNVAYVRPGRDATVSWYGPDFVFQNKYAYPILIRAKSYGGTMYVSVHSFPEIEYEPRNVPSVSRRTPEEGPAVPPGNPPILNDPTAPE</sequence>
<feature type="region of interest" description="Disordered" evidence="1">
    <location>
        <begin position="285"/>
        <end position="317"/>
    </location>
</feature>
<dbReference type="Pfam" id="PF04294">
    <property type="entry name" value="VanW"/>
    <property type="match status" value="1"/>
</dbReference>
<gene>
    <name evidence="3" type="ORF">JNE38_07435</name>
</gene>
<keyword evidence="4" id="KW-1185">Reference proteome</keyword>